<dbReference type="AlphaFoldDB" id="A0AAW1V5W7"/>
<feature type="compositionally biased region" description="Low complexity" evidence="1">
    <location>
        <begin position="178"/>
        <end position="189"/>
    </location>
</feature>
<feature type="compositionally biased region" description="Acidic residues" evidence="1">
    <location>
        <begin position="153"/>
        <end position="173"/>
    </location>
</feature>
<protein>
    <submittedName>
        <fullName evidence="2">Uncharacterized protein</fullName>
    </submittedName>
</protein>
<proteinExistence type="predicted"/>
<dbReference type="Proteomes" id="UP001431783">
    <property type="component" value="Unassembled WGS sequence"/>
</dbReference>
<feature type="region of interest" description="Disordered" evidence="1">
    <location>
        <begin position="143"/>
        <end position="189"/>
    </location>
</feature>
<organism evidence="2 3">
    <name type="scientific">Henosepilachna vigintioctopunctata</name>
    <dbReference type="NCBI Taxonomy" id="420089"/>
    <lineage>
        <taxon>Eukaryota</taxon>
        <taxon>Metazoa</taxon>
        <taxon>Ecdysozoa</taxon>
        <taxon>Arthropoda</taxon>
        <taxon>Hexapoda</taxon>
        <taxon>Insecta</taxon>
        <taxon>Pterygota</taxon>
        <taxon>Neoptera</taxon>
        <taxon>Endopterygota</taxon>
        <taxon>Coleoptera</taxon>
        <taxon>Polyphaga</taxon>
        <taxon>Cucujiformia</taxon>
        <taxon>Coccinelloidea</taxon>
        <taxon>Coccinellidae</taxon>
        <taxon>Epilachninae</taxon>
        <taxon>Epilachnini</taxon>
        <taxon>Henosepilachna</taxon>
    </lineage>
</organism>
<gene>
    <name evidence="2" type="ORF">WA026_013409</name>
</gene>
<sequence length="189" mass="20916">MPVKGQDLLSLCAVAAENEHLIVTVGKFALNMALSPNRAAYGIAKNIAGLVYSGIASKKQENHLTPTNSRYNNRRVSAGDFIQNEMNGEQKQKLINRISNVLGNKNQNSFSELLSMIINNPKLRSIVLRELKKFLESEKISCSRSKTGGCCCNDDDDDTSSEEDDSEDDDDYYDAPTCCSSRSKSCSRY</sequence>
<accession>A0AAW1V5W7</accession>
<reference evidence="2 3" key="1">
    <citation type="submission" date="2023-03" db="EMBL/GenBank/DDBJ databases">
        <title>Genome insight into feeding habits of ladybird beetles.</title>
        <authorList>
            <person name="Li H.-S."/>
            <person name="Huang Y.-H."/>
            <person name="Pang H."/>
        </authorList>
    </citation>
    <scope>NUCLEOTIDE SEQUENCE [LARGE SCALE GENOMIC DNA]</scope>
    <source>
        <strain evidence="2">SYSU_2023b</strain>
        <tissue evidence="2">Whole body</tissue>
    </source>
</reference>
<name>A0AAW1V5W7_9CUCU</name>
<keyword evidence="3" id="KW-1185">Reference proteome</keyword>
<comment type="caution">
    <text evidence="2">The sequence shown here is derived from an EMBL/GenBank/DDBJ whole genome shotgun (WGS) entry which is preliminary data.</text>
</comment>
<dbReference type="EMBL" id="JARQZJ010000127">
    <property type="protein sequence ID" value="KAK9891086.1"/>
    <property type="molecule type" value="Genomic_DNA"/>
</dbReference>
<evidence type="ECO:0000256" key="1">
    <source>
        <dbReference type="SAM" id="MobiDB-lite"/>
    </source>
</evidence>
<evidence type="ECO:0000313" key="3">
    <source>
        <dbReference type="Proteomes" id="UP001431783"/>
    </source>
</evidence>
<evidence type="ECO:0000313" key="2">
    <source>
        <dbReference type="EMBL" id="KAK9891086.1"/>
    </source>
</evidence>